<comment type="caution">
    <text evidence="2">The sequence shown here is derived from an EMBL/GenBank/DDBJ whole genome shotgun (WGS) entry which is preliminary data.</text>
</comment>
<keyword evidence="1" id="KW-0812">Transmembrane</keyword>
<organism evidence="2 3">
    <name type="scientific">candidate division WWE3 bacterium RIFCSPLOWO2_01_FULL_41_18</name>
    <dbReference type="NCBI Taxonomy" id="1802625"/>
    <lineage>
        <taxon>Bacteria</taxon>
        <taxon>Katanobacteria</taxon>
    </lineage>
</organism>
<keyword evidence="1" id="KW-0472">Membrane</keyword>
<keyword evidence="1" id="KW-1133">Transmembrane helix</keyword>
<feature type="transmembrane region" description="Helical" evidence="1">
    <location>
        <begin position="20"/>
        <end position="45"/>
    </location>
</feature>
<sequence>MLPYASRLYNYFEKFQGKRLIALLVAFFIIFLSLGVAIGQIPILFDNRGGETIIVTEGNQKPVEKVVEMSGKVVYSDPSLHPNDNISYKLLDSSGKAVILLSATDDKLKVIEGATVKLQGKLSKTADGKEDVLLVDKVIFGK</sequence>
<evidence type="ECO:0000313" key="2">
    <source>
        <dbReference type="EMBL" id="OGC55136.1"/>
    </source>
</evidence>
<name>A0A1F4VD08_UNCKA</name>
<evidence type="ECO:0000256" key="1">
    <source>
        <dbReference type="SAM" id="Phobius"/>
    </source>
</evidence>
<reference evidence="2 3" key="1">
    <citation type="journal article" date="2016" name="Nat. Commun.">
        <title>Thousands of microbial genomes shed light on interconnected biogeochemical processes in an aquifer system.</title>
        <authorList>
            <person name="Anantharaman K."/>
            <person name="Brown C.T."/>
            <person name="Hug L.A."/>
            <person name="Sharon I."/>
            <person name="Castelle C.J."/>
            <person name="Probst A.J."/>
            <person name="Thomas B.C."/>
            <person name="Singh A."/>
            <person name="Wilkins M.J."/>
            <person name="Karaoz U."/>
            <person name="Brodie E.L."/>
            <person name="Williams K.H."/>
            <person name="Hubbard S.S."/>
            <person name="Banfield J.F."/>
        </authorList>
    </citation>
    <scope>NUCLEOTIDE SEQUENCE [LARGE SCALE GENOMIC DNA]</scope>
</reference>
<accession>A0A1F4VD08</accession>
<proteinExistence type="predicted"/>
<gene>
    <name evidence="2" type="ORF">A3A78_04120</name>
</gene>
<dbReference type="EMBL" id="MEVI01000003">
    <property type="protein sequence ID" value="OGC55136.1"/>
    <property type="molecule type" value="Genomic_DNA"/>
</dbReference>
<evidence type="ECO:0000313" key="3">
    <source>
        <dbReference type="Proteomes" id="UP000176504"/>
    </source>
</evidence>
<dbReference type="Proteomes" id="UP000176504">
    <property type="component" value="Unassembled WGS sequence"/>
</dbReference>
<dbReference type="AlphaFoldDB" id="A0A1F4VD08"/>
<protein>
    <submittedName>
        <fullName evidence="2">Uncharacterized protein</fullName>
    </submittedName>
</protein>